<dbReference type="AlphaFoldDB" id="A0A8K0J3S7"/>
<reference evidence="2" key="1">
    <citation type="journal article" date="2020" name="bioRxiv">
        <title>Whole genome comparisons of ergot fungi reveals the divergence and evolution of species within the genus Claviceps are the result of varying mechanisms driving genome evolution and host range expansion.</title>
        <authorList>
            <person name="Wyka S.A."/>
            <person name="Mondo S.J."/>
            <person name="Liu M."/>
            <person name="Dettman J."/>
            <person name="Nalam V."/>
            <person name="Broders K.D."/>
        </authorList>
    </citation>
    <scope>NUCLEOTIDE SEQUENCE</scope>
    <source>
        <strain evidence="2">CCC 489</strain>
    </source>
</reference>
<sequence>MADCSPLFADSRRALHRPSYPTTSRHGPGRSVHPSPARCSRRAARQSLQKLSCEVLILVLEQLRVLDARAIFTVRSVCRIFDALATPIAYRRVALNEKIVQPDAPRRFPSAWEHISAYTNHVMVRSNLRPSGIRRILSGITRLSSVTYVLLLLMA</sequence>
<gene>
    <name evidence="2" type="ORF">E4U42_005797</name>
</gene>
<comment type="caution">
    <text evidence="2">The sequence shown here is derived from an EMBL/GenBank/DDBJ whole genome shotgun (WGS) entry which is preliminary data.</text>
</comment>
<evidence type="ECO:0000313" key="2">
    <source>
        <dbReference type="EMBL" id="KAG5921558.1"/>
    </source>
</evidence>
<dbReference type="OrthoDB" id="3594971at2759"/>
<evidence type="ECO:0000256" key="1">
    <source>
        <dbReference type="SAM" id="MobiDB-lite"/>
    </source>
</evidence>
<feature type="region of interest" description="Disordered" evidence="1">
    <location>
        <begin position="17"/>
        <end position="39"/>
    </location>
</feature>
<dbReference type="Proteomes" id="UP000811619">
    <property type="component" value="Unassembled WGS sequence"/>
</dbReference>
<accession>A0A8K0J3S7</accession>
<dbReference type="EMBL" id="SRPY01000557">
    <property type="protein sequence ID" value="KAG5921558.1"/>
    <property type="molecule type" value="Genomic_DNA"/>
</dbReference>
<evidence type="ECO:0000313" key="3">
    <source>
        <dbReference type="Proteomes" id="UP000811619"/>
    </source>
</evidence>
<proteinExistence type="predicted"/>
<organism evidence="2 3">
    <name type="scientific">Claviceps africana</name>
    <dbReference type="NCBI Taxonomy" id="83212"/>
    <lineage>
        <taxon>Eukaryota</taxon>
        <taxon>Fungi</taxon>
        <taxon>Dikarya</taxon>
        <taxon>Ascomycota</taxon>
        <taxon>Pezizomycotina</taxon>
        <taxon>Sordariomycetes</taxon>
        <taxon>Hypocreomycetidae</taxon>
        <taxon>Hypocreales</taxon>
        <taxon>Clavicipitaceae</taxon>
        <taxon>Claviceps</taxon>
    </lineage>
</organism>
<evidence type="ECO:0008006" key="4">
    <source>
        <dbReference type="Google" id="ProtNLM"/>
    </source>
</evidence>
<protein>
    <recommendedName>
        <fullName evidence="4">F-box domain-containing protein</fullName>
    </recommendedName>
</protein>
<name>A0A8K0J3S7_9HYPO</name>
<keyword evidence="3" id="KW-1185">Reference proteome</keyword>